<reference evidence="1 2" key="1">
    <citation type="submission" date="2016-05" db="EMBL/GenBank/DDBJ databases">
        <title>Comparative analysis of secretome profiles of manganese(II)-oxidizing ascomycete fungi.</title>
        <authorList>
            <consortium name="DOE Joint Genome Institute"/>
            <person name="Zeiner C.A."/>
            <person name="Purvine S.O."/>
            <person name="Zink E.M."/>
            <person name="Wu S."/>
            <person name="Pasa-Tolic L."/>
            <person name="Chaput D.L."/>
            <person name="Haridas S."/>
            <person name="Grigoriev I.V."/>
            <person name="Santelli C.M."/>
            <person name="Hansel C.M."/>
        </authorList>
    </citation>
    <scope>NUCLEOTIDE SEQUENCE [LARGE SCALE GENOMIC DNA]</scope>
    <source>
        <strain evidence="1 2">AP3s5-JAC2a</strain>
    </source>
</reference>
<dbReference type="EMBL" id="KV441553">
    <property type="protein sequence ID" value="OAG04759.1"/>
    <property type="molecule type" value="Genomic_DNA"/>
</dbReference>
<dbReference type="Proteomes" id="UP000077069">
    <property type="component" value="Unassembled WGS sequence"/>
</dbReference>
<proteinExistence type="predicted"/>
<protein>
    <submittedName>
        <fullName evidence="1">Uncharacterized protein</fullName>
    </submittedName>
</protein>
<keyword evidence="2" id="KW-1185">Reference proteome</keyword>
<gene>
    <name evidence="1" type="ORF">CC84DRAFT_802179</name>
</gene>
<accession>A0A177CD67</accession>
<dbReference type="InParanoid" id="A0A177CD67"/>
<dbReference type="AlphaFoldDB" id="A0A177CD67"/>
<sequence length="71" mass="8387">MAERTGSLVFSVLWSYVKEVVSYCIHIECSFSLLHTVDMPSWEHASSKENPHLHRQEKLERFHAELARFRV</sequence>
<organism evidence="1 2">
    <name type="scientific">Paraphaeosphaeria sporulosa</name>
    <dbReference type="NCBI Taxonomy" id="1460663"/>
    <lineage>
        <taxon>Eukaryota</taxon>
        <taxon>Fungi</taxon>
        <taxon>Dikarya</taxon>
        <taxon>Ascomycota</taxon>
        <taxon>Pezizomycotina</taxon>
        <taxon>Dothideomycetes</taxon>
        <taxon>Pleosporomycetidae</taxon>
        <taxon>Pleosporales</taxon>
        <taxon>Massarineae</taxon>
        <taxon>Didymosphaeriaceae</taxon>
        <taxon>Paraphaeosphaeria</taxon>
    </lineage>
</organism>
<evidence type="ECO:0000313" key="1">
    <source>
        <dbReference type="EMBL" id="OAG04759.1"/>
    </source>
</evidence>
<evidence type="ECO:0000313" key="2">
    <source>
        <dbReference type="Proteomes" id="UP000077069"/>
    </source>
</evidence>
<name>A0A177CD67_9PLEO</name>